<dbReference type="PROSITE" id="PS50921">
    <property type="entry name" value="ANTAR"/>
    <property type="match status" value="1"/>
</dbReference>
<organism evidence="4 5">
    <name type="scientific">Jiella pacifica</name>
    <dbReference type="NCBI Taxonomy" id="2696469"/>
    <lineage>
        <taxon>Bacteria</taxon>
        <taxon>Pseudomonadati</taxon>
        <taxon>Pseudomonadota</taxon>
        <taxon>Alphaproteobacteria</taxon>
        <taxon>Hyphomicrobiales</taxon>
        <taxon>Aurantimonadaceae</taxon>
        <taxon>Jiella</taxon>
    </lineage>
</organism>
<keyword evidence="1" id="KW-0597">Phosphoprotein</keyword>
<evidence type="ECO:0000313" key="5">
    <source>
        <dbReference type="Proteomes" id="UP000469011"/>
    </source>
</evidence>
<dbReference type="InterPro" id="IPR011006">
    <property type="entry name" value="CheY-like_superfamily"/>
</dbReference>
<evidence type="ECO:0000259" key="2">
    <source>
        <dbReference type="PROSITE" id="PS50110"/>
    </source>
</evidence>
<dbReference type="Gene3D" id="1.10.10.10">
    <property type="entry name" value="Winged helix-like DNA-binding domain superfamily/Winged helix DNA-binding domain"/>
    <property type="match status" value="1"/>
</dbReference>
<evidence type="ECO:0000313" key="4">
    <source>
        <dbReference type="EMBL" id="NDW05523.1"/>
    </source>
</evidence>
<dbReference type="Pfam" id="PF03861">
    <property type="entry name" value="ANTAR"/>
    <property type="match status" value="1"/>
</dbReference>
<keyword evidence="5" id="KW-1185">Reference proteome</keyword>
<dbReference type="Gene3D" id="3.40.50.2300">
    <property type="match status" value="1"/>
</dbReference>
<dbReference type="GO" id="GO:0000160">
    <property type="term" value="P:phosphorelay signal transduction system"/>
    <property type="evidence" value="ECO:0007669"/>
    <property type="project" value="InterPro"/>
</dbReference>
<dbReference type="Proteomes" id="UP000469011">
    <property type="component" value="Unassembled WGS sequence"/>
</dbReference>
<comment type="caution">
    <text evidence="4">The sequence shown here is derived from an EMBL/GenBank/DDBJ whole genome shotgun (WGS) entry which is preliminary data.</text>
</comment>
<dbReference type="InterPro" id="IPR005561">
    <property type="entry name" value="ANTAR"/>
</dbReference>
<dbReference type="SMART" id="SM01012">
    <property type="entry name" value="ANTAR"/>
    <property type="match status" value="1"/>
</dbReference>
<dbReference type="InterPro" id="IPR036388">
    <property type="entry name" value="WH-like_DNA-bd_sf"/>
</dbReference>
<feature type="modified residue" description="4-aspartylphosphate" evidence="1">
    <location>
        <position position="66"/>
    </location>
</feature>
<dbReference type="InterPro" id="IPR001789">
    <property type="entry name" value="Sig_transdc_resp-reg_receiver"/>
</dbReference>
<accession>A0A6N9T2D2</accession>
<dbReference type="RefSeq" id="WP_163463771.1">
    <property type="nucleotide sequence ID" value="NZ_JAAAMG010000010.1"/>
</dbReference>
<feature type="domain" description="ANTAR" evidence="3">
    <location>
        <begin position="136"/>
        <end position="197"/>
    </location>
</feature>
<reference evidence="4 5" key="1">
    <citation type="submission" date="2020-01" db="EMBL/GenBank/DDBJ databases">
        <title>Jiella pacifica sp. nov.</title>
        <authorList>
            <person name="Xue Z."/>
            <person name="Zhu S."/>
            <person name="Chen J."/>
            <person name="Yang J."/>
        </authorList>
    </citation>
    <scope>NUCLEOTIDE SEQUENCE [LARGE SCALE GENOMIC DNA]</scope>
    <source>
        <strain evidence="4 5">40Bstr34</strain>
    </source>
</reference>
<dbReference type="AlphaFoldDB" id="A0A6N9T2D2"/>
<sequence>MAVPRYIQNFSRRQAILVSDDQRVGTTLSPILSRLGLTMLQRATAETQIEWAPDDLDPERDIILVDGDLPRMPIVPRAGSSDTTPLVPVVGLVGVEAPSRLKTLLQVGATAFLSKPIHGGAVYSALYLSVNEHARKTGMISAIQMHEQRRNQRRFVVKAVLLVMRERDCDDEAAFAHLRNRSMHARVSVEQYCQYVVQRSATQKDSDPEPAMRLRSAE</sequence>
<evidence type="ECO:0000259" key="3">
    <source>
        <dbReference type="PROSITE" id="PS50921"/>
    </source>
</evidence>
<dbReference type="GO" id="GO:0003723">
    <property type="term" value="F:RNA binding"/>
    <property type="evidence" value="ECO:0007669"/>
    <property type="project" value="InterPro"/>
</dbReference>
<proteinExistence type="predicted"/>
<name>A0A6N9T2D2_9HYPH</name>
<dbReference type="EMBL" id="JAAAMG010000010">
    <property type="protein sequence ID" value="NDW05523.1"/>
    <property type="molecule type" value="Genomic_DNA"/>
</dbReference>
<gene>
    <name evidence="4" type="ORF">GTK09_13930</name>
</gene>
<dbReference type="SUPFAM" id="SSF52172">
    <property type="entry name" value="CheY-like"/>
    <property type="match status" value="1"/>
</dbReference>
<evidence type="ECO:0000256" key="1">
    <source>
        <dbReference type="PROSITE-ProRule" id="PRU00169"/>
    </source>
</evidence>
<protein>
    <submittedName>
        <fullName evidence="4">ANTAR domain-containing protein</fullName>
    </submittedName>
</protein>
<feature type="domain" description="Response regulatory" evidence="2">
    <location>
        <begin position="14"/>
        <end position="130"/>
    </location>
</feature>
<dbReference type="PROSITE" id="PS50110">
    <property type="entry name" value="RESPONSE_REGULATORY"/>
    <property type="match status" value="1"/>
</dbReference>